<dbReference type="PANTHER" id="PTHR23048">
    <property type="entry name" value="MYOSIN LIGHT CHAIN 1, 3"/>
    <property type="match status" value="1"/>
</dbReference>
<evidence type="ECO:0000256" key="1">
    <source>
        <dbReference type="ARBA" id="ARBA00022737"/>
    </source>
</evidence>
<organism evidence="4 5">
    <name type="scientific">Exaiptasia diaphana</name>
    <name type="common">Tropical sea anemone</name>
    <name type="synonym">Aiptasia pulchella</name>
    <dbReference type="NCBI Taxonomy" id="2652724"/>
    <lineage>
        <taxon>Eukaryota</taxon>
        <taxon>Metazoa</taxon>
        <taxon>Cnidaria</taxon>
        <taxon>Anthozoa</taxon>
        <taxon>Hexacorallia</taxon>
        <taxon>Actiniaria</taxon>
        <taxon>Aiptasiidae</taxon>
        <taxon>Exaiptasia</taxon>
    </lineage>
</organism>
<dbReference type="PANTHER" id="PTHR23048:SF0">
    <property type="entry name" value="CALMODULIN LIKE 3"/>
    <property type="match status" value="1"/>
</dbReference>
<dbReference type="Pfam" id="PF13499">
    <property type="entry name" value="EF-hand_7"/>
    <property type="match status" value="1"/>
</dbReference>
<reference evidence="4" key="1">
    <citation type="submission" date="2022-11" db="UniProtKB">
        <authorList>
            <consortium name="EnsemblMetazoa"/>
        </authorList>
    </citation>
    <scope>IDENTIFICATION</scope>
</reference>
<keyword evidence="5" id="KW-1185">Reference proteome</keyword>
<dbReference type="Proteomes" id="UP000887567">
    <property type="component" value="Unplaced"/>
</dbReference>
<keyword evidence="2" id="KW-0106">Calcium</keyword>
<feature type="domain" description="EF-hand" evidence="3">
    <location>
        <begin position="83"/>
        <end position="118"/>
    </location>
</feature>
<dbReference type="FunFam" id="1.10.238.10:FF:000178">
    <property type="entry name" value="Calmodulin-2 A"/>
    <property type="match status" value="1"/>
</dbReference>
<dbReference type="CDD" id="cd00051">
    <property type="entry name" value="EFh"/>
    <property type="match status" value="1"/>
</dbReference>
<dbReference type="SMART" id="SM00054">
    <property type="entry name" value="EFh"/>
    <property type="match status" value="3"/>
</dbReference>
<dbReference type="OrthoDB" id="26525at2759"/>
<dbReference type="KEGG" id="epa:110250364"/>
<evidence type="ECO:0000313" key="4">
    <source>
        <dbReference type="EnsemblMetazoa" id="XP_020912619.1"/>
    </source>
</evidence>
<protein>
    <recommendedName>
        <fullName evidence="3">EF-hand domain-containing protein</fullName>
    </recommendedName>
</protein>
<dbReference type="EnsemblMetazoa" id="XM_021056960.2">
    <property type="protein sequence ID" value="XP_020912619.1"/>
    <property type="gene ID" value="LOC110250364"/>
</dbReference>
<dbReference type="Gene3D" id="1.10.238.10">
    <property type="entry name" value="EF-hand"/>
    <property type="match status" value="2"/>
</dbReference>
<dbReference type="Pfam" id="PF13405">
    <property type="entry name" value="EF-hand_6"/>
    <property type="match status" value="1"/>
</dbReference>
<accession>A0A913Y0I7</accession>
<keyword evidence="1" id="KW-0677">Repeat</keyword>
<dbReference type="GO" id="GO:0005509">
    <property type="term" value="F:calcium ion binding"/>
    <property type="evidence" value="ECO:0007669"/>
    <property type="project" value="InterPro"/>
</dbReference>
<dbReference type="GO" id="GO:0016460">
    <property type="term" value="C:myosin II complex"/>
    <property type="evidence" value="ECO:0007669"/>
    <property type="project" value="TreeGrafter"/>
</dbReference>
<sequence length="118" mass="13346">MSENLTETEIAAYKEAFSVFDKNDDGTVTVSELDTVMRTVGVNPSEEQLQEMINDADLDGNGCVDFTEFLHMMSKTKSDMEDNTEKEIYEAFCVFDKDDSGFITDEELRMVLESLGKE</sequence>
<dbReference type="GeneID" id="110250364"/>
<dbReference type="InterPro" id="IPR011992">
    <property type="entry name" value="EF-hand-dom_pair"/>
</dbReference>
<dbReference type="RefSeq" id="XP_020912619.1">
    <property type="nucleotide sequence ID" value="XM_021056960.2"/>
</dbReference>
<dbReference type="PROSITE" id="PS50222">
    <property type="entry name" value="EF_HAND_2"/>
    <property type="match status" value="3"/>
</dbReference>
<feature type="domain" description="EF-hand" evidence="3">
    <location>
        <begin position="44"/>
        <end position="79"/>
    </location>
</feature>
<dbReference type="InterPro" id="IPR050230">
    <property type="entry name" value="CALM/Myosin/TropC-like"/>
</dbReference>
<evidence type="ECO:0000313" key="5">
    <source>
        <dbReference type="Proteomes" id="UP000887567"/>
    </source>
</evidence>
<feature type="domain" description="EF-hand" evidence="3">
    <location>
        <begin position="8"/>
        <end position="43"/>
    </location>
</feature>
<evidence type="ECO:0000256" key="2">
    <source>
        <dbReference type="ARBA" id="ARBA00022837"/>
    </source>
</evidence>
<dbReference type="PROSITE" id="PS00018">
    <property type="entry name" value="EF_HAND_1"/>
    <property type="match status" value="3"/>
</dbReference>
<dbReference type="InterPro" id="IPR018247">
    <property type="entry name" value="EF_Hand_1_Ca_BS"/>
</dbReference>
<dbReference type="AlphaFoldDB" id="A0A913Y0I7"/>
<name>A0A913Y0I7_EXADI</name>
<dbReference type="InterPro" id="IPR002048">
    <property type="entry name" value="EF_hand_dom"/>
</dbReference>
<dbReference type="OMA" id="HELRMVM"/>
<proteinExistence type="predicted"/>
<evidence type="ECO:0000259" key="3">
    <source>
        <dbReference type="PROSITE" id="PS50222"/>
    </source>
</evidence>
<dbReference type="SUPFAM" id="SSF47473">
    <property type="entry name" value="EF-hand"/>
    <property type="match status" value="1"/>
</dbReference>